<dbReference type="VEuPathDB" id="VectorBase:GPAI019979"/>
<dbReference type="Pfam" id="PF00014">
    <property type="entry name" value="Kunitz_BPTI"/>
    <property type="match status" value="1"/>
</dbReference>
<dbReference type="STRING" id="7398.A0A1A9ZNB8"/>
<sequence length="101" mass="11345">EGLGVSIKQYLPRCFSYPFQINVCFSSCERDRGAVLVLCAVVQAAEKSDCFLPKEIGPCRASYLKFYYDSGTKACKQFFYGGCQGNANRFDTNDECENLCF</sequence>
<keyword evidence="2" id="KW-0722">Serine protease inhibitor</keyword>
<dbReference type="FunFam" id="4.10.410.10:FF:000004">
    <property type="entry name" value="Tissue factor pathway inhibitor"/>
    <property type="match status" value="1"/>
</dbReference>
<evidence type="ECO:0000256" key="3">
    <source>
        <dbReference type="ARBA" id="ARBA00023157"/>
    </source>
</evidence>
<dbReference type="PROSITE" id="PS00280">
    <property type="entry name" value="BPTI_KUNITZ_1"/>
    <property type="match status" value="1"/>
</dbReference>
<dbReference type="InterPro" id="IPR050098">
    <property type="entry name" value="TFPI/VKTCI-like"/>
</dbReference>
<dbReference type="SMART" id="SM00131">
    <property type="entry name" value="KU"/>
    <property type="match status" value="1"/>
</dbReference>
<dbReference type="GO" id="GO:0004867">
    <property type="term" value="F:serine-type endopeptidase inhibitor activity"/>
    <property type="evidence" value="ECO:0007669"/>
    <property type="project" value="UniProtKB-KW"/>
</dbReference>
<keyword evidence="1" id="KW-0646">Protease inhibitor</keyword>
<evidence type="ECO:0000313" key="6">
    <source>
        <dbReference type="Proteomes" id="UP000092445"/>
    </source>
</evidence>
<dbReference type="PANTHER" id="PTHR10083">
    <property type="entry name" value="KUNITZ-TYPE PROTEASE INHIBITOR-RELATED"/>
    <property type="match status" value="1"/>
</dbReference>
<accession>A0A1A9ZNB8</accession>
<dbReference type="Gene3D" id="4.10.410.10">
    <property type="entry name" value="Pancreatic trypsin inhibitor Kunitz domain"/>
    <property type="match status" value="1"/>
</dbReference>
<evidence type="ECO:0000313" key="5">
    <source>
        <dbReference type="EnsemblMetazoa" id="GPAI019979-PA"/>
    </source>
</evidence>
<dbReference type="PROSITE" id="PS50279">
    <property type="entry name" value="BPTI_KUNITZ_2"/>
    <property type="match status" value="1"/>
</dbReference>
<dbReference type="CDD" id="cd00109">
    <property type="entry name" value="Kunitz-type"/>
    <property type="match status" value="1"/>
</dbReference>
<dbReference type="InterPro" id="IPR002223">
    <property type="entry name" value="Kunitz_BPTI"/>
</dbReference>
<evidence type="ECO:0000256" key="1">
    <source>
        <dbReference type="ARBA" id="ARBA00022690"/>
    </source>
</evidence>
<keyword evidence="3" id="KW-1015">Disulfide bond</keyword>
<name>A0A1A9ZNB8_GLOPL</name>
<protein>
    <recommendedName>
        <fullName evidence="4">BPTI/Kunitz inhibitor domain-containing protein</fullName>
    </recommendedName>
</protein>
<keyword evidence="6" id="KW-1185">Reference proteome</keyword>
<dbReference type="PANTHER" id="PTHR10083:SF374">
    <property type="entry name" value="BPTI_KUNITZ INHIBITOR DOMAIN-CONTAINING PROTEIN"/>
    <property type="match status" value="1"/>
</dbReference>
<evidence type="ECO:0000256" key="2">
    <source>
        <dbReference type="ARBA" id="ARBA00022900"/>
    </source>
</evidence>
<dbReference type="Proteomes" id="UP000092445">
    <property type="component" value="Unassembled WGS sequence"/>
</dbReference>
<dbReference type="AlphaFoldDB" id="A0A1A9ZNB8"/>
<dbReference type="SUPFAM" id="SSF57362">
    <property type="entry name" value="BPTI-like"/>
    <property type="match status" value="1"/>
</dbReference>
<reference evidence="5" key="2">
    <citation type="submission" date="2020-05" db="UniProtKB">
        <authorList>
            <consortium name="EnsemblMetazoa"/>
        </authorList>
    </citation>
    <scope>IDENTIFICATION</scope>
    <source>
        <strain evidence="5">IAEA</strain>
    </source>
</reference>
<organism evidence="5 6">
    <name type="scientific">Glossina pallidipes</name>
    <name type="common">Tsetse fly</name>
    <dbReference type="NCBI Taxonomy" id="7398"/>
    <lineage>
        <taxon>Eukaryota</taxon>
        <taxon>Metazoa</taxon>
        <taxon>Ecdysozoa</taxon>
        <taxon>Arthropoda</taxon>
        <taxon>Hexapoda</taxon>
        <taxon>Insecta</taxon>
        <taxon>Pterygota</taxon>
        <taxon>Neoptera</taxon>
        <taxon>Endopterygota</taxon>
        <taxon>Diptera</taxon>
        <taxon>Brachycera</taxon>
        <taxon>Muscomorpha</taxon>
        <taxon>Hippoboscoidea</taxon>
        <taxon>Glossinidae</taxon>
        <taxon>Glossina</taxon>
    </lineage>
</organism>
<reference evidence="6" key="1">
    <citation type="submission" date="2014-03" db="EMBL/GenBank/DDBJ databases">
        <authorList>
            <person name="Aksoy S."/>
            <person name="Warren W."/>
            <person name="Wilson R.K."/>
        </authorList>
    </citation>
    <scope>NUCLEOTIDE SEQUENCE [LARGE SCALE GENOMIC DNA]</scope>
    <source>
        <strain evidence="6">IAEA</strain>
    </source>
</reference>
<dbReference type="PRINTS" id="PR00759">
    <property type="entry name" value="BASICPTASE"/>
</dbReference>
<evidence type="ECO:0000259" key="4">
    <source>
        <dbReference type="PROSITE" id="PS50279"/>
    </source>
</evidence>
<proteinExistence type="predicted"/>
<dbReference type="EnsemblMetazoa" id="GPAI019979-RA">
    <property type="protein sequence ID" value="GPAI019979-PA"/>
    <property type="gene ID" value="GPAI019979"/>
</dbReference>
<dbReference type="InterPro" id="IPR036880">
    <property type="entry name" value="Kunitz_BPTI_sf"/>
</dbReference>
<feature type="domain" description="BPTI/Kunitz inhibitor" evidence="4">
    <location>
        <begin position="50"/>
        <end position="100"/>
    </location>
</feature>
<dbReference type="InterPro" id="IPR020901">
    <property type="entry name" value="Prtase_inh_Kunz-CS"/>
</dbReference>
<dbReference type="GO" id="GO:0005615">
    <property type="term" value="C:extracellular space"/>
    <property type="evidence" value="ECO:0007669"/>
    <property type="project" value="TreeGrafter"/>
</dbReference>